<dbReference type="RefSeq" id="XP_024739812.1">
    <property type="nucleotide sequence ID" value="XM_024879849.1"/>
</dbReference>
<name>A0A2J6TIV3_9HELO</name>
<protein>
    <submittedName>
        <fullName evidence="2">Uncharacterized protein</fullName>
    </submittedName>
</protein>
<evidence type="ECO:0000313" key="3">
    <source>
        <dbReference type="Proteomes" id="UP000235371"/>
    </source>
</evidence>
<dbReference type="OrthoDB" id="5356476at2759"/>
<gene>
    <name evidence="2" type="ORF">K444DRAFT_610936</name>
</gene>
<reference evidence="2 3" key="1">
    <citation type="submission" date="2016-04" db="EMBL/GenBank/DDBJ databases">
        <title>A degradative enzymes factory behind the ericoid mycorrhizal symbiosis.</title>
        <authorList>
            <consortium name="DOE Joint Genome Institute"/>
            <person name="Martino E."/>
            <person name="Morin E."/>
            <person name="Grelet G."/>
            <person name="Kuo A."/>
            <person name="Kohler A."/>
            <person name="Daghino S."/>
            <person name="Barry K."/>
            <person name="Choi C."/>
            <person name="Cichocki N."/>
            <person name="Clum A."/>
            <person name="Copeland A."/>
            <person name="Hainaut M."/>
            <person name="Haridas S."/>
            <person name="Labutti K."/>
            <person name="Lindquist E."/>
            <person name="Lipzen A."/>
            <person name="Khouja H.-R."/>
            <person name="Murat C."/>
            <person name="Ohm R."/>
            <person name="Olson A."/>
            <person name="Spatafora J."/>
            <person name="Veneault-Fourrey C."/>
            <person name="Henrissat B."/>
            <person name="Grigoriev I."/>
            <person name="Martin F."/>
            <person name="Perotto S."/>
        </authorList>
    </citation>
    <scope>NUCLEOTIDE SEQUENCE [LARGE SCALE GENOMIC DNA]</scope>
    <source>
        <strain evidence="2 3">E</strain>
    </source>
</reference>
<evidence type="ECO:0000256" key="1">
    <source>
        <dbReference type="SAM" id="MobiDB-lite"/>
    </source>
</evidence>
<dbReference type="STRING" id="1095630.A0A2J6TIV3"/>
<evidence type="ECO:0000313" key="2">
    <source>
        <dbReference type="EMBL" id="PMD62908.1"/>
    </source>
</evidence>
<accession>A0A2J6TIV3</accession>
<dbReference type="AlphaFoldDB" id="A0A2J6TIV3"/>
<dbReference type="GeneID" id="36587926"/>
<sequence length="365" mass="39792">MATPYLSTKTEVLASQQPVEPSQARAAQIPLQNFNLPTFPPEAFSAGLESLILTSDIKLDEYTTLLTQPFSIPDLPSTITSLTLELFSLGYPPSFLSELGKRLPGLKALTLYSQLFAGTTRDSHEDAVTFIRQQKSLREVHFLDVFAPHDVFSSLLSALGQEVKFVEISYTFRHSDAGFLRSVPGKDILAGLKGGLVGFTACVTSPEVTEDEEDREGTEQGMRPISGEGEGEVLVRRLKEVGEGLVMVDVTMFEVSVPEVQSILESCKSVRVLSLSVGLENGWGEVLNVIGKEGKGVGIEELEIVGVPRIELVERLKGSGGLVIEEGELGALGERCKGLKSLKVSVLRTGLEWWVRNGEQWVKKT</sequence>
<organism evidence="2 3">
    <name type="scientific">Hyaloscypha bicolor E</name>
    <dbReference type="NCBI Taxonomy" id="1095630"/>
    <lineage>
        <taxon>Eukaryota</taxon>
        <taxon>Fungi</taxon>
        <taxon>Dikarya</taxon>
        <taxon>Ascomycota</taxon>
        <taxon>Pezizomycotina</taxon>
        <taxon>Leotiomycetes</taxon>
        <taxon>Helotiales</taxon>
        <taxon>Hyaloscyphaceae</taxon>
        <taxon>Hyaloscypha</taxon>
        <taxon>Hyaloscypha bicolor</taxon>
    </lineage>
</organism>
<proteinExistence type="predicted"/>
<keyword evidence="3" id="KW-1185">Reference proteome</keyword>
<dbReference type="InParanoid" id="A0A2J6TIV3"/>
<feature type="region of interest" description="Disordered" evidence="1">
    <location>
        <begin position="207"/>
        <end position="226"/>
    </location>
</feature>
<dbReference type="EMBL" id="KZ613783">
    <property type="protein sequence ID" value="PMD62908.1"/>
    <property type="molecule type" value="Genomic_DNA"/>
</dbReference>
<dbReference type="Proteomes" id="UP000235371">
    <property type="component" value="Unassembled WGS sequence"/>
</dbReference>